<feature type="transmembrane region" description="Helical" evidence="2">
    <location>
        <begin position="250"/>
        <end position="271"/>
    </location>
</feature>
<feature type="region of interest" description="Disordered" evidence="1">
    <location>
        <begin position="319"/>
        <end position="369"/>
    </location>
</feature>
<reference evidence="3 4" key="1">
    <citation type="submission" date="2023-11" db="EMBL/GenBank/DDBJ databases">
        <title>Actinomadura monticuli sp. nov., isolated from volcanic ash.</title>
        <authorList>
            <person name="Lee S.D."/>
            <person name="Yang H."/>
            <person name="Kim I.S."/>
        </authorList>
    </citation>
    <scope>NUCLEOTIDE SEQUENCE [LARGE SCALE GENOMIC DNA]</scope>
    <source>
        <strain evidence="3 4">DSM 45346</strain>
    </source>
</reference>
<dbReference type="Proteomes" id="UP001569904">
    <property type="component" value="Unassembled WGS sequence"/>
</dbReference>
<feature type="transmembrane region" description="Helical" evidence="2">
    <location>
        <begin position="219"/>
        <end position="238"/>
    </location>
</feature>
<dbReference type="EMBL" id="JAXCEH010000004">
    <property type="protein sequence ID" value="MFA1553990.1"/>
    <property type="molecule type" value="Genomic_DNA"/>
</dbReference>
<organism evidence="3 4">
    <name type="scientific">Actinomadura chokoriensis</name>
    <dbReference type="NCBI Taxonomy" id="454156"/>
    <lineage>
        <taxon>Bacteria</taxon>
        <taxon>Bacillati</taxon>
        <taxon>Actinomycetota</taxon>
        <taxon>Actinomycetes</taxon>
        <taxon>Streptosporangiales</taxon>
        <taxon>Thermomonosporaceae</taxon>
        <taxon>Actinomadura</taxon>
    </lineage>
</organism>
<name>A0ABV4QTQ8_9ACTN</name>
<gene>
    <name evidence="3" type="ORF">SM436_09830</name>
</gene>
<keyword evidence="2" id="KW-0812">Transmembrane</keyword>
<protein>
    <submittedName>
        <fullName evidence="3">Uncharacterized protein</fullName>
    </submittedName>
</protein>
<keyword evidence="2" id="KW-0472">Membrane</keyword>
<evidence type="ECO:0000256" key="1">
    <source>
        <dbReference type="SAM" id="MobiDB-lite"/>
    </source>
</evidence>
<evidence type="ECO:0000313" key="4">
    <source>
        <dbReference type="Proteomes" id="UP001569904"/>
    </source>
</evidence>
<feature type="transmembrane region" description="Helical" evidence="2">
    <location>
        <begin position="277"/>
        <end position="300"/>
    </location>
</feature>
<keyword evidence="4" id="KW-1185">Reference proteome</keyword>
<feature type="transmembrane region" description="Helical" evidence="2">
    <location>
        <begin position="149"/>
        <end position="171"/>
    </location>
</feature>
<comment type="caution">
    <text evidence="3">The sequence shown here is derived from an EMBL/GenBank/DDBJ whole genome shotgun (WGS) entry which is preliminary data.</text>
</comment>
<accession>A0ABV4QTQ8</accession>
<proteinExistence type="predicted"/>
<dbReference type="RefSeq" id="WP_371940379.1">
    <property type="nucleotide sequence ID" value="NZ_JAXCEH010000004.1"/>
</dbReference>
<keyword evidence="2" id="KW-1133">Transmembrane helix</keyword>
<evidence type="ECO:0000256" key="2">
    <source>
        <dbReference type="SAM" id="Phobius"/>
    </source>
</evidence>
<evidence type="ECO:0000313" key="3">
    <source>
        <dbReference type="EMBL" id="MFA1553990.1"/>
    </source>
</evidence>
<feature type="compositionally biased region" description="Pro residues" evidence="1">
    <location>
        <begin position="341"/>
        <end position="352"/>
    </location>
</feature>
<sequence>MEASLKAVQAKRPGSAERAHLVFHARQALDRARTVVDFNKHRRGPTASHVTTAQMHVNSARTMWLKALPVEDLAPHLPDLFAVIKQHLPAGDTRRIAAEDVARNMEQARQANKDLKPSSHELRAVLEAVDAAREASLREKMRAVSFVRIVQWVTVLLFCLAIGIAVVGFIWQSAVPLCFTPTNGSQAGSVIVCPSRSRAVPSGAQAGPLVGRVATPADYAIVEIAGLTAASIAAATALRKVRGTSNGFGIPVALALLKLPTGALVAVLGLLLLRGQFLPGLSALDTSAQIIAWAIIFGYAQELFTKFVDRQGQAVLEGVRGTADPEPEREIAAPAASATTPTPPVPPVPPPSSDGARKTRFMPGMPGRH</sequence>